<name>A0ABR4QJA6_9CEST</name>
<evidence type="ECO:0000313" key="2">
    <source>
        <dbReference type="EMBL" id="KAL5109607.1"/>
    </source>
</evidence>
<keyword evidence="3" id="KW-1185">Reference proteome</keyword>
<reference evidence="2 3" key="1">
    <citation type="journal article" date="2022" name="Front. Cell. Infect. Microbiol.">
        <title>The Genomes of Two Strains of Taenia crassiceps the Animal Model for the Study of Human Cysticercosis.</title>
        <authorList>
            <person name="Bobes R.J."/>
            <person name="Estrada K."/>
            <person name="Rios-Valencia D.G."/>
            <person name="Calderon-Gallegos A."/>
            <person name="de la Torre P."/>
            <person name="Carrero J.C."/>
            <person name="Sanchez-Flores A."/>
            <person name="Laclette J.P."/>
        </authorList>
    </citation>
    <scope>NUCLEOTIDE SEQUENCE [LARGE SCALE GENOMIC DNA]</scope>
    <source>
        <strain evidence="2">WFUcys</strain>
    </source>
</reference>
<dbReference type="Proteomes" id="UP001651158">
    <property type="component" value="Unassembled WGS sequence"/>
</dbReference>
<protein>
    <recommendedName>
        <fullName evidence="4">PEST proteolytic signal-containing nuclear protein</fullName>
    </recommendedName>
</protein>
<proteinExistence type="predicted"/>
<accession>A0ABR4QJA6</accession>
<evidence type="ECO:0000256" key="1">
    <source>
        <dbReference type="SAM" id="MobiDB-lite"/>
    </source>
</evidence>
<sequence length="104" mass="11087">MRQKSTIVLGRVPCVAMYRGPEEEEEEDDNSGAGLPLAVFGGKGSTVVEPPSRLSNEGSGSANGTESTALRKQQIIGRPVNKRDNKQASLKEAQSKAKSCNEKV</sequence>
<feature type="region of interest" description="Disordered" evidence="1">
    <location>
        <begin position="19"/>
        <end position="104"/>
    </location>
</feature>
<feature type="compositionally biased region" description="Polar residues" evidence="1">
    <location>
        <begin position="53"/>
        <end position="71"/>
    </location>
</feature>
<organism evidence="2 3">
    <name type="scientific">Taenia crassiceps</name>
    <dbReference type="NCBI Taxonomy" id="6207"/>
    <lineage>
        <taxon>Eukaryota</taxon>
        <taxon>Metazoa</taxon>
        <taxon>Spiralia</taxon>
        <taxon>Lophotrochozoa</taxon>
        <taxon>Platyhelminthes</taxon>
        <taxon>Cestoda</taxon>
        <taxon>Eucestoda</taxon>
        <taxon>Cyclophyllidea</taxon>
        <taxon>Taeniidae</taxon>
        <taxon>Taenia</taxon>
    </lineage>
</organism>
<evidence type="ECO:0008006" key="4">
    <source>
        <dbReference type="Google" id="ProtNLM"/>
    </source>
</evidence>
<dbReference type="EMBL" id="JAKROA010000003">
    <property type="protein sequence ID" value="KAL5109607.1"/>
    <property type="molecule type" value="Genomic_DNA"/>
</dbReference>
<comment type="caution">
    <text evidence="2">The sequence shown here is derived from an EMBL/GenBank/DDBJ whole genome shotgun (WGS) entry which is preliminary data.</text>
</comment>
<feature type="compositionally biased region" description="Basic and acidic residues" evidence="1">
    <location>
        <begin position="93"/>
        <end position="104"/>
    </location>
</feature>
<gene>
    <name evidence="2" type="ORF">TcWFU_010427</name>
</gene>
<evidence type="ECO:0000313" key="3">
    <source>
        <dbReference type="Proteomes" id="UP001651158"/>
    </source>
</evidence>